<feature type="coiled-coil region" evidence="1">
    <location>
        <begin position="125"/>
        <end position="179"/>
    </location>
</feature>
<proteinExistence type="predicted"/>
<keyword evidence="2" id="KW-0732">Signal</keyword>
<dbReference type="EMBL" id="JAPFRD010000010">
    <property type="protein sequence ID" value="MCW8108504.1"/>
    <property type="molecule type" value="Genomic_DNA"/>
</dbReference>
<keyword evidence="3" id="KW-0449">Lipoprotein</keyword>
<organism evidence="3 4">
    <name type="scientific">Alteromonas aquimaris</name>
    <dbReference type="NCBI Taxonomy" id="2998417"/>
    <lineage>
        <taxon>Bacteria</taxon>
        <taxon>Pseudomonadati</taxon>
        <taxon>Pseudomonadota</taxon>
        <taxon>Gammaproteobacteria</taxon>
        <taxon>Alteromonadales</taxon>
        <taxon>Alteromonadaceae</taxon>
        <taxon>Alteromonas/Salinimonas group</taxon>
        <taxon>Alteromonas</taxon>
    </lineage>
</organism>
<dbReference type="PROSITE" id="PS51257">
    <property type="entry name" value="PROKAR_LIPOPROTEIN"/>
    <property type="match status" value="1"/>
</dbReference>
<evidence type="ECO:0000256" key="1">
    <source>
        <dbReference type="SAM" id="Coils"/>
    </source>
</evidence>
<accession>A0ABT3P6V9</accession>
<dbReference type="RefSeq" id="WP_265617228.1">
    <property type="nucleotide sequence ID" value="NZ_JAPFRD010000010.1"/>
</dbReference>
<evidence type="ECO:0000313" key="3">
    <source>
        <dbReference type="EMBL" id="MCW8108504.1"/>
    </source>
</evidence>
<keyword evidence="4" id="KW-1185">Reference proteome</keyword>
<dbReference type="Pfam" id="PF19795">
    <property type="entry name" value="DUF6279"/>
    <property type="match status" value="1"/>
</dbReference>
<dbReference type="PIRSF" id="PIRSF028200">
    <property type="entry name" value="UCP028200"/>
    <property type="match status" value="1"/>
</dbReference>
<name>A0ABT3P6V9_9ALTE</name>
<dbReference type="InterPro" id="IPR016875">
    <property type="entry name" value="UCP028200"/>
</dbReference>
<comment type="caution">
    <text evidence="3">The sequence shown here is derived from an EMBL/GenBank/DDBJ whole genome shotgun (WGS) entry which is preliminary data.</text>
</comment>
<reference evidence="3" key="1">
    <citation type="submission" date="2022-11" db="EMBL/GenBank/DDBJ databases">
        <title>Alteromonas sp. nov., isolated from sea water of the Qingdao.</title>
        <authorList>
            <person name="Wang Q."/>
        </authorList>
    </citation>
    <scope>NUCLEOTIDE SEQUENCE</scope>
    <source>
        <strain evidence="3">ASW11-7</strain>
    </source>
</reference>
<sequence length="280" mass="32850">MKKLACFILLFLLSACSSKLAYNNVDWLIYWYLDDYIEFTDDQEEQFDGYLAAWIKWHREEELASYVGQLKQLRQDIIANNLTQEVVSANFQQATEHWVRVRERISPQIAEMALVVTDEQLIQFFAALERDNKEEEEELAEKLAMSEEKRTEDRVESIIEDLEERIGKLSAAQKALVSEYAPQFVSTHADWINYRRAIQQASRRLFVTRSSNQNFKSDLIHLMNNPDDFRSKQYKINREKNSALNAELIARVAQSLSAQQKKKLLDEIQDIIDDLEDLMD</sequence>
<evidence type="ECO:0000256" key="2">
    <source>
        <dbReference type="SAM" id="SignalP"/>
    </source>
</evidence>
<feature type="chain" id="PRO_5047019178" evidence="2">
    <location>
        <begin position="22"/>
        <end position="280"/>
    </location>
</feature>
<dbReference type="Proteomes" id="UP001142810">
    <property type="component" value="Unassembled WGS sequence"/>
</dbReference>
<feature type="signal peptide" evidence="2">
    <location>
        <begin position="1"/>
        <end position="21"/>
    </location>
</feature>
<keyword evidence="1" id="KW-0175">Coiled coil</keyword>
<protein>
    <submittedName>
        <fullName evidence="3">DUF6279 family lipoprotein</fullName>
    </submittedName>
</protein>
<evidence type="ECO:0000313" key="4">
    <source>
        <dbReference type="Proteomes" id="UP001142810"/>
    </source>
</evidence>
<gene>
    <name evidence="3" type="ORF">OPS25_08350</name>
</gene>